<feature type="region of interest" description="Disordered" evidence="5">
    <location>
        <begin position="89"/>
        <end position="185"/>
    </location>
</feature>
<dbReference type="GO" id="GO:0005737">
    <property type="term" value="C:cytoplasm"/>
    <property type="evidence" value="ECO:0007669"/>
    <property type="project" value="UniProtKB-SubCell"/>
</dbReference>
<evidence type="ECO:0000259" key="6">
    <source>
        <dbReference type="PROSITE" id="PS51644"/>
    </source>
</evidence>
<evidence type="ECO:0000256" key="5">
    <source>
        <dbReference type="SAM" id="MobiDB-lite"/>
    </source>
</evidence>
<dbReference type="GO" id="GO:0030154">
    <property type="term" value="P:cell differentiation"/>
    <property type="evidence" value="ECO:0007669"/>
    <property type="project" value="UniProtKB-ARBA"/>
</dbReference>
<organism evidence="7 8">
    <name type="scientific">Macrosiphum euphorbiae</name>
    <name type="common">potato aphid</name>
    <dbReference type="NCBI Taxonomy" id="13131"/>
    <lineage>
        <taxon>Eukaryota</taxon>
        <taxon>Metazoa</taxon>
        <taxon>Ecdysozoa</taxon>
        <taxon>Arthropoda</taxon>
        <taxon>Hexapoda</taxon>
        <taxon>Insecta</taxon>
        <taxon>Pterygota</taxon>
        <taxon>Neoptera</taxon>
        <taxon>Paraneoptera</taxon>
        <taxon>Hemiptera</taxon>
        <taxon>Sternorrhyncha</taxon>
        <taxon>Aphidomorpha</taxon>
        <taxon>Aphidoidea</taxon>
        <taxon>Aphididae</taxon>
        <taxon>Macrosiphini</taxon>
        <taxon>Macrosiphum</taxon>
    </lineage>
</organism>
<sequence>MAMDLNEVKINVRSLLTSSQKPLSILQLQRDYREQEGCNLPYRSLGFSSVIELLKNMTDVVTVPPNPNESSMLSLVVGDKTNHLRMLVVKQKSNTKKKRSKSNSNKRIVHQNHNRHNNFSGRNSYNQRMPTTTNGYSNNKYQNTRSDYPRSKNYSISSNQLNQSYSSSSKSHSDTKINGTSHTANSSYGYVTDNLRYDIERYIIANKMLITLNELKEIVQKHPDYSVTDIHSMDDLKDRVKGFLDINGENVSFKHSLHSKSNIQRVHHDTGPDSTPNIPALSQINGDTKNLIDSGSYECNDQNVLSELFSRLTVDGFKNSNNGMNGKTNDASIEHSTEYIDKCKNQSLMRSFQSGFNNTDKNSDIAEACLIKNIEHVKSQSEIRNNKNVCTRLVNEKKLQSSSISMNGDNFLNNSNSFLHSTPKKNNNDSIILNGNLSHTPKLVELNIERIFKVYDKGVNFENFKFIYTQLYNTPSDFDVSSIKQMFDSLDKITEVRNNVFYPKNKFELNEKENLENYNNCLVKNIKLNNETITTNLQQPILSFNKDKKIMRLVCTYNPSLFFLQLEPLELLDHLRIQMQYTYESKSNNYLVEPHQILPGLFYATSYSSFSNSNQWYRVKVLKVNPTTVEVIYADYGNVDNNIPKTELRFLNYNFCTLPCQAIQCCLTGYNELDSIAPEVSKAFMEIINIDKPVLVVVDDHFIFGNQYQILHVTLFQYKSNDLKTLENINNEL</sequence>
<feature type="compositionally biased region" description="Basic residues" evidence="5">
    <location>
        <begin position="107"/>
        <end position="116"/>
    </location>
</feature>
<dbReference type="Gene3D" id="2.40.50.90">
    <property type="match status" value="1"/>
</dbReference>
<dbReference type="Pfam" id="PF00567">
    <property type="entry name" value="TUDOR"/>
    <property type="match status" value="1"/>
</dbReference>
<dbReference type="Gene3D" id="3.30.420.610">
    <property type="entry name" value="LOTUS domain-like"/>
    <property type="match status" value="1"/>
</dbReference>
<accession>A0AAV0XH17</accession>
<keyword evidence="3" id="KW-0677">Repeat</keyword>
<gene>
    <name evidence="7" type="ORF">MEUPH1_LOCUS22299</name>
</gene>
<dbReference type="Gene3D" id="2.30.30.140">
    <property type="match status" value="1"/>
</dbReference>
<dbReference type="InterPro" id="IPR035437">
    <property type="entry name" value="SNase_OB-fold_sf"/>
</dbReference>
<evidence type="ECO:0000313" key="8">
    <source>
        <dbReference type="Proteomes" id="UP001160148"/>
    </source>
</evidence>
<evidence type="ECO:0000256" key="4">
    <source>
        <dbReference type="ARBA" id="ARBA00022871"/>
    </source>
</evidence>
<dbReference type="InterPro" id="IPR041966">
    <property type="entry name" value="LOTUS-like"/>
</dbReference>
<dbReference type="GO" id="GO:0007283">
    <property type="term" value="P:spermatogenesis"/>
    <property type="evidence" value="ECO:0007669"/>
    <property type="project" value="UniProtKB-KW"/>
</dbReference>
<keyword evidence="8" id="KW-1185">Reference proteome</keyword>
<keyword evidence="2" id="KW-0963">Cytoplasm</keyword>
<evidence type="ECO:0000256" key="1">
    <source>
        <dbReference type="ARBA" id="ARBA00004496"/>
    </source>
</evidence>
<dbReference type="InterPro" id="IPR025605">
    <property type="entry name" value="OST-HTH/LOTUS_dom"/>
</dbReference>
<protein>
    <recommendedName>
        <fullName evidence="6">HTH OST-type domain-containing protein</fullName>
    </recommendedName>
</protein>
<dbReference type="EMBL" id="CARXXK010000005">
    <property type="protein sequence ID" value="CAI6367879.1"/>
    <property type="molecule type" value="Genomic_DNA"/>
</dbReference>
<feature type="domain" description="HTH OST-type" evidence="6">
    <location>
        <begin position="4"/>
        <end position="77"/>
    </location>
</feature>
<evidence type="ECO:0000313" key="7">
    <source>
        <dbReference type="EMBL" id="CAI6367879.1"/>
    </source>
</evidence>
<evidence type="ECO:0000256" key="3">
    <source>
        <dbReference type="ARBA" id="ARBA00022737"/>
    </source>
</evidence>
<keyword evidence="4" id="KW-0744">Spermatogenesis</keyword>
<dbReference type="InterPro" id="IPR002999">
    <property type="entry name" value="Tudor"/>
</dbReference>
<name>A0AAV0XH17_9HEMI</name>
<reference evidence="7 8" key="1">
    <citation type="submission" date="2023-01" db="EMBL/GenBank/DDBJ databases">
        <authorList>
            <person name="Whitehead M."/>
        </authorList>
    </citation>
    <scope>NUCLEOTIDE SEQUENCE [LARGE SCALE GENOMIC DNA]</scope>
</reference>
<keyword evidence="4" id="KW-0221">Differentiation</keyword>
<dbReference type="PANTHER" id="PTHR16442">
    <property type="entry name" value="RING FINGER PROTEIN 17"/>
    <property type="match status" value="1"/>
</dbReference>
<dbReference type="CDD" id="cd09972">
    <property type="entry name" value="LOTUS_TDRD_OSKAR"/>
    <property type="match status" value="1"/>
</dbReference>
<proteinExistence type="predicted"/>
<dbReference type="SUPFAM" id="SSF63748">
    <property type="entry name" value="Tudor/PWWP/MBT"/>
    <property type="match status" value="1"/>
</dbReference>
<dbReference type="PROSITE" id="PS51644">
    <property type="entry name" value="HTH_OST"/>
    <property type="match status" value="1"/>
</dbReference>
<comment type="caution">
    <text evidence="7">The sequence shown here is derived from an EMBL/GenBank/DDBJ whole genome shotgun (WGS) entry which is preliminary data.</text>
</comment>
<feature type="compositionally biased region" description="Low complexity" evidence="5">
    <location>
        <begin position="154"/>
        <end position="170"/>
    </location>
</feature>
<dbReference type="PANTHER" id="PTHR16442:SF1">
    <property type="entry name" value="RING FINGER PROTEIN 17"/>
    <property type="match status" value="1"/>
</dbReference>
<dbReference type="AlphaFoldDB" id="A0AAV0XH17"/>
<feature type="compositionally biased region" description="Polar residues" evidence="5">
    <location>
        <begin position="117"/>
        <end position="146"/>
    </location>
</feature>
<evidence type="ECO:0000256" key="2">
    <source>
        <dbReference type="ARBA" id="ARBA00022490"/>
    </source>
</evidence>
<feature type="compositionally biased region" description="Polar residues" evidence="5">
    <location>
        <begin position="176"/>
        <end position="185"/>
    </location>
</feature>
<dbReference type="Pfam" id="PF12872">
    <property type="entry name" value="OST-HTH"/>
    <property type="match status" value="1"/>
</dbReference>
<comment type="subcellular location">
    <subcellularLocation>
        <location evidence="1">Cytoplasm</location>
    </subcellularLocation>
</comment>
<dbReference type="Proteomes" id="UP001160148">
    <property type="component" value="Unassembled WGS sequence"/>
</dbReference>